<dbReference type="InterPro" id="IPR002559">
    <property type="entry name" value="Transposase_11"/>
</dbReference>
<dbReference type="GO" id="GO:0003677">
    <property type="term" value="F:DNA binding"/>
    <property type="evidence" value="ECO:0007669"/>
    <property type="project" value="InterPro"/>
</dbReference>
<feature type="domain" description="Transposase IS4 N-terminal" evidence="3">
    <location>
        <begin position="24"/>
        <end position="115"/>
    </location>
</feature>
<dbReference type="PANTHER" id="PTHR37529:SF1">
    <property type="entry name" value="TRANSPOSASE INSG FOR INSERTION SEQUENCE ELEMENT IS4-RELATED"/>
    <property type="match status" value="1"/>
</dbReference>
<evidence type="ECO:0000259" key="3">
    <source>
        <dbReference type="Pfam" id="PF13006"/>
    </source>
</evidence>
<reference evidence="4 5" key="1">
    <citation type="submission" date="2012-03" db="EMBL/GenBank/DDBJ databases">
        <authorList>
            <person name="Rasko D."/>
            <person name="Redman J."/>
            <person name="Daugherty S.C."/>
            <person name="Tallon L."/>
            <person name="Sadzewicz L."/>
            <person name="Jones K."/>
            <person name="Santana-Cruz I."/>
            <person name="Liu X."/>
        </authorList>
    </citation>
    <scope>NUCLEOTIDE SEQUENCE [LARGE SCALE GENOMIC DNA]</scope>
    <source>
        <strain evidence="4 5">CCH060</strain>
    </source>
</reference>
<proteinExistence type="predicted"/>
<comment type="caution">
    <text evidence="4">The sequence shown here is derived from an EMBL/GenBank/DDBJ whole genome shotgun (WGS) entry which is preliminary data.</text>
</comment>
<evidence type="ECO:0000259" key="2">
    <source>
        <dbReference type="Pfam" id="PF01609"/>
    </source>
</evidence>
<gene>
    <name evidence="4" type="ORF">SFCCH060_2890</name>
</gene>
<dbReference type="SUPFAM" id="SSF53098">
    <property type="entry name" value="Ribonuclease H-like"/>
    <property type="match status" value="1"/>
</dbReference>
<dbReference type="InterPro" id="IPR012337">
    <property type="entry name" value="RNaseH-like_sf"/>
</dbReference>
<sequence length="656" mass="74973">MFPDFFMHIGQALDLVSRYDSLRNPLTSLGDYLDPELISRCLAESGTVTLRKRRLPLEMMVWCIVGMALERKEPLHQIVNRLDIMLPGNRPFVAPSAVIQARQRLGSEAVRRVFTKTAQLWHNATPHPHWCGLTLLAIDGVFWRTPDTPENDAAFPRQTHAGNPALYPQVKMVCQMELTSHLLTAAAFGTMKNSENELAEQLIEQTGDNTLTLMDKGYYSLGLLNARSLAGEHRHWMIPLRKGAQYEELRKLGKGDHLVKLKTSPQARKKWPGLGNEVTARLLTVTRKGKVCHLLTSMTDAMRFPGGEMADLYSHRWEIELGYREIKQTMQLSRLTLRSKKPELVEQELWGVLLAYNLVRYQMIKNGGTSGRLLAESTEFLRIMRNGDENADDIAGRFTGTYTGADARSCKYGTTCEITDEKGKGLPESGKGEALEIPHSPEKEPVSCLTDWHYADGRHFSLRQELLLDADNRGFTHGYATGQFDQFFDFVHVGDNNRSQGRLGFLFQQRQIKFNDSIANFHALTFFCNTLEAFAFQFNGVDTEVDEQFNAAIRFDRERVIGFKDFTNGTVYRRDHFVTRWFDSNTITNDFFRKNDIRHVFDIDDLARERSNDLNSSGILLVVGNQRFQFIEQTHDLLLSSKLGRISWISRLFFLQ</sequence>
<dbReference type="PANTHER" id="PTHR37529">
    <property type="entry name" value="TRANSPOSASE INSG FOR INSERTION SEQUENCE ELEMENT IS4-RELATED"/>
    <property type="match status" value="1"/>
</dbReference>
<dbReference type="InterPro" id="IPR047952">
    <property type="entry name" value="Transpos_IS4"/>
</dbReference>
<organism evidence="4 5">
    <name type="scientific">Shigella flexneri CCH060</name>
    <dbReference type="NCBI Taxonomy" id="754091"/>
    <lineage>
        <taxon>Bacteria</taxon>
        <taxon>Pseudomonadati</taxon>
        <taxon>Pseudomonadota</taxon>
        <taxon>Gammaproteobacteria</taxon>
        <taxon>Enterobacterales</taxon>
        <taxon>Enterobacteriaceae</taxon>
        <taxon>Shigella</taxon>
    </lineage>
</organism>
<dbReference type="EMBL" id="AKMW01000057">
    <property type="protein sequence ID" value="EIQ09299.1"/>
    <property type="molecule type" value="Genomic_DNA"/>
</dbReference>
<feature type="region of interest" description="Disordered" evidence="1">
    <location>
        <begin position="422"/>
        <end position="442"/>
    </location>
</feature>
<evidence type="ECO:0000313" key="5">
    <source>
        <dbReference type="Proteomes" id="UP000005406"/>
    </source>
</evidence>
<dbReference type="Proteomes" id="UP000005406">
    <property type="component" value="Unassembled WGS sequence"/>
</dbReference>
<dbReference type="NCBIfam" id="NF033592">
    <property type="entry name" value="transpos_IS4_1"/>
    <property type="match status" value="1"/>
</dbReference>
<protein>
    <submittedName>
        <fullName evidence="4">Transposase DDE domain protein</fullName>
    </submittedName>
</protein>
<dbReference type="GO" id="GO:0004803">
    <property type="term" value="F:transposase activity"/>
    <property type="evidence" value="ECO:0007669"/>
    <property type="project" value="InterPro"/>
</dbReference>
<dbReference type="AlphaFoldDB" id="A0A6N3R5E5"/>
<dbReference type="InterPro" id="IPR024473">
    <property type="entry name" value="Transposases_IS4_N"/>
</dbReference>
<accession>A0A6N3R5E5</accession>
<dbReference type="Pfam" id="PF13006">
    <property type="entry name" value="Nterm_IS4"/>
    <property type="match status" value="1"/>
</dbReference>
<dbReference type="GO" id="GO:0006313">
    <property type="term" value="P:DNA transposition"/>
    <property type="evidence" value="ECO:0007669"/>
    <property type="project" value="InterPro"/>
</dbReference>
<evidence type="ECO:0000313" key="4">
    <source>
        <dbReference type="EMBL" id="EIQ09299.1"/>
    </source>
</evidence>
<feature type="domain" description="Transposase IS4-like" evidence="2">
    <location>
        <begin position="132"/>
        <end position="358"/>
    </location>
</feature>
<dbReference type="Pfam" id="PF01609">
    <property type="entry name" value="DDE_Tnp_1"/>
    <property type="match status" value="1"/>
</dbReference>
<evidence type="ECO:0000256" key="1">
    <source>
        <dbReference type="SAM" id="MobiDB-lite"/>
    </source>
</evidence>
<name>A0A6N3R5E5_SHIFL</name>